<feature type="domain" description="GmrSD restriction endonucleases N-terminal" evidence="1">
    <location>
        <begin position="117"/>
        <end position="260"/>
    </location>
</feature>
<protein>
    <submittedName>
        <fullName evidence="3">DUF262 domain-containing protein</fullName>
    </submittedName>
</protein>
<accession>A0A2M8TVB8</accession>
<proteinExistence type="predicted"/>
<evidence type="ECO:0000313" key="2">
    <source>
        <dbReference type="EMBL" id="PJI25801.1"/>
    </source>
</evidence>
<dbReference type="RefSeq" id="WP_088438586.1">
    <property type="nucleotide sequence ID" value="NZ_NHRV01000001.1"/>
</dbReference>
<evidence type="ECO:0000313" key="5">
    <source>
        <dbReference type="Proteomes" id="UP000231201"/>
    </source>
</evidence>
<dbReference type="EMBL" id="PENG01000001">
    <property type="protein sequence ID" value="PJI27889.1"/>
    <property type="molecule type" value="Genomic_DNA"/>
</dbReference>
<evidence type="ECO:0000259" key="1">
    <source>
        <dbReference type="Pfam" id="PF03235"/>
    </source>
</evidence>
<dbReference type="InterPro" id="IPR004919">
    <property type="entry name" value="GmrSD_N"/>
</dbReference>
<sequence length="455" mass="52981">MEVRFTIKGNEEETVFSPIIGREGMVKLFAESIQGKIFIPLSFKDGSHILKLDDYDIFEESREVIDERLLGLSEEWMETLESGFDADGESDVDKQKPGYSPDDIFVENKPFSLKQLIDLIDSKDIELDPSFQRNFVWDNTRQSRLIESIFLGLPLPSIYLSQYDDGTLTIVDGLQRLNTIRKFVKGELRLSNLEYLEECNGKTFNQLPDVLTPLRIRRFSQTQIMCFVIDYRSPNKLKYDLFRRLNTGGKPLNSQEIRNCLSRVPLQKALKDMVNSEQFKKATDGSVKDTRMDAQESVLRFMYFYDQYNEHKVLGDYSGNIDSALDEYVEKINRQTDFQNYISSYLQSLSDAYTLFGKYAFRKVYPNYESARRNQVNKLLMMTICVLLAKYRDQYKKGIEHKIDLTPRLVDLLASNSDLFNAITWSTNSKANIKYVFKEIKENLFDNNLIDNEQS</sequence>
<comment type="caution">
    <text evidence="3">The sequence shown here is derived from an EMBL/GenBank/DDBJ whole genome shotgun (WGS) entry which is preliminary data.</text>
</comment>
<gene>
    <name evidence="3" type="ORF">CTM58_07320</name>
    <name evidence="2" type="ORF">CTM59_06980</name>
</gene>
<dbReference type="PANTHER" id="PTHR39639:SF1">
    <property type="entry name" value="DUF262 DOMAIN-CONTAINING PROTEIN"/>
    <property type="match status" value="1"/>
</dbReference>
<dbReference type="PANTHER" id="PTHR39639">
    <property type="entry name" value="CHROMOSOME 16, WHOLE GENOME SHOTGUN SEQUENCE"/>
    <property type="match status" value="1"/>
</dbReference>
<name>A0A2M8TVB8_PREIN</name>
<reference evidence="3 4" key="1">
    <citation type="submission" date="2017-11" db="EMBL/GenBank/DDBJ databases">
        <title>Genome sequencing of Prevotella intermedia KCOM 2832.</title>
        <authorList>
            <person name="Kook J.-K."/>
            <person name="Park S.-N."/>
            <person name="Lim Y.K."/>
        </authorList>
    </citation>
    <scope>NUCLEOTIDE SEQUENCE [LARGE SCALE GENOMIC DNA]</scope>
    <source>
        <strain evidence="3 4">KCOM 2832</strain>
    </source>
</reference>
<dbReference type="Proteomes" id="UP000231201">
    <property type="component" value="Unassembled WGS sequence"/>
</dbReference>
<reference evidence="2 5" key="2">
    <citation type="submission" date="2017-11" db="EMBL/GenBank/DDBJ databases">
        <title>Genome sequencing of Prevotella intermedia KCOM 2833.</title>
        <authorList>
            <person name="Kook J.-K."/>
            <person name="Park S.-N."/>
            <person name="Lim Y.K."/>
        </authorList>
    </citation>
    <scope>NUCLEOTIDE SEQUENCE [LARGE SCALE GENOMIC DNA]</scope>
    <source>
        <strain evidence="2 5">KCOM 2833</strain>
    </source>
</reference>
<evidence type="ECO:0000313" key="4">
    <source>
        <dbReference type="Proteomes" id="UP000229884"/>
    </source>
</evidence>
<dbReference type="EMBL" id="PENH01000001">
    <property type="protein sequence ID" value="PJI25801.1"/>
    <property type="molecule type" value="Genomic_DNA"/>
</dbReference>
<dbReference type="Proteomes" id="UP000229884">
    <property type="component" value="Unassembled WGS sequence"/>
</dbReference>
<organism evidence="3 4">
    <name type="scientific">Prevotella intermedia</name>
    <dbReference type="NCBI Taxonomy" id="28131"/>
    <lineage>
        <taxon>Bacteria</taxon>
        <taxon>Pseudomonadati</taxon>
        <taxon>Bacteroidota</taxon>
        <taxon>Bacteroidia</taxon>
        <taxon>Bacteroidales</taxon>
        <taxon>Prevotellaceae</taxon>
        <taxon>Prevotella</taxon>
    </lineage>
</organism>
<dbReference type="AlphaFoldDB" id="A0A2M8TVB8"/>
<dbReference type="Pfam" id="PF03235">
    <property type="entry name" value="GmrSD_N"/>
    <property type="match status" value="1"/>
</dbReference>
<evidence type="ECO:0000313" key="3">
    <source>
        <dbReference type="EMBL" id="PJI27889.1"/>
    </source>
</evidence>